<dbReference type="PANTHER" id="PTHR42732:SF1">
    <property type="entry name" value="BETA-MANNOSIDASE"/>
    <property type="match status" value="1"/>
</dbReference>
<dbReference type="Proteomes" id="UP000061809">
    <property type="component" value="Chromosome"/>
</dbReference>
<dbReference type="InterPro" id="IPR032311">
    <property type="entry name" value="DUF4982"/>
</dbReference>
<dbReference type="Pfam" id="PF02836">
    <property type="entry name" value="Glyco_hydro_2_C"/>
    <property type="match status" value="1"/>
</dbReference>
<reference evidence="9 10" key="1">
    <citation type="journal article" date="2015" name="Science">
        <title>Genetic determinants of in vivo fitness and diet responsiveness in multiple human gut Bacteroides.</title>
        <authorList>
            <person name="Wu M."/>
            <person name="McNulty N.P."/>
            <person name="Rodionov D.A."/>
            <person name="Khoroshkin M.S."/>
            <person name="Griffin N.W."/>
            <person name="Cheng J."/>
            <person name="Latreille P."/>
            <person name="Kerstetter R.A."/>
            <person name="Terrapon N."/>
            <person name="Henrissat B."/>
            <person name="Osterman A.L."/>
            <person name="Gordon J.I."/>
        </authorList>
    </citation>
    <scope>NUCLEOTIDE SEQUENCE [LARGE SCALE GENOMIC DNA]</scope>
    <source>
        <strain evidence="9 10">WH2</strain>
    </source>
</reference>
<organism evidence="9 10">
    <name type="scientific">Bacteroides cellulosilyticus</name>
    <dbReference type="NCBI Taxonomy" id="246787"/>
    <lineage>
        <taxon>Bacteria</taxon>
        <taxon>Pseudomonadati</taxon>
        <taxon>Bacteroidota</taxon>
        <taxon>Bacteroidia</taxon>
        <taxon>Bacteroidales</taxon>
        <taxon>Bacteroidaceae</taxon>
        <taxon>Bacteroides</taxon>
    </lineage>
</organism>
<dbReference type="InterPro" id="IPR036156">
    <property type="entry name" value="Beta-gal/glucu_dom_sf"/>
</dbReference>
<gene>
    <name evidence="9" type="primary">ebgA_5</name>
    <name evidence="9" type="ORF">BcellWH2_03347</name>
</gene>
<dbReference type="Pfam" id="PF18565">
    <property type="entry name" value="Glyco_hydro2_C5"/>
    <property type="match status" value="1"/>
</dbReference>
<dbReference type="InterPro" id="IPR017853">
    <property type="entry name" value="GH"/>
</dbReference>
<dbReference type="Pfam" id="PF00703">
    <property type="entry name" value="Glyco_hydro_2"/>
    <property type="match status" value="1"/>
</dbReference>
<dbReference type="InterPro" id="IPR040605">
    <property type="entry name" value="Glyco_hydro2_dom5"/>
</dbReference>
<dbReference type="AlphaFoldDB" id="A0A0P0GEB1"/>
<name>A0A0P0GEB1_9BACE</name>
<feature type="domain" description="Glycoside hydrolase family 2" evidence="8">
    <location>
        <begin position="756"/>
        <end position="856"/>
    </location>
</feature>
<dbReference type="KEGG" id="bcel:BcellWH2_03347"/>
<evidence type="ECO:0000256" key="1">
    <source>
        <dbReference type="ARBA" id="ARBA00007401"/>
    </source>
</evidence>
<evidence type="ECO:0000259" key="8">
    <source>
        <dbReference type="Pfam" id="PF18565"/>
    </source>
</evidence>
<feature type="domain" description="DUF4982" evidence="7">
    <location>
        <begin position="684"/>
        <end position="742"/>
    </location>
</feature>
<dbReference type="SUPFAM" id="SSF49785">
    <property type="entry name" value="Galactose-binding domain-like"/>
    <property type="match status" value="1"/>
</dbReference>
<dbReference type="InterPro" id="IPR023232">
    <property type="entry name" value="Glyco_hydro_2_AS"/>
</dbReference>
<proteinExistence type="inferred from homology"/>
<dbReference type="InterPro" id="IPR006104">
    <property type="entry name" value="Glyco_hydro_2_N"/>
</dbReference>
<feature type="domain" description="Glycoside hydrolase family 2 catalytic" evidence="5">
    <location>
        <begin position="330"/>
        <end position="514"/>
    </location>
</feature>
<dbReference type="EC" id="3.2.1.23" evidence="9"/>
<feature type="domain" description="Glycoside hydrolase family 2 immunoglobulin-like beta-sandwich" evidence="4">
    <location>
        <begin position="223"/>
        <end position="322"/>
    </location>
</feature>
<dbReference type="SUPFAM" id="SSF49373">
    <property type="entry name" value="Invasin/intimin cell-adhesion fragments"/>
    <property type="match status" value="1"/>
</dbReference>
<dbReference type="InterPro" id="IPR008979">
    <property type="entry name" value="Galactose-bd-like_sf"/>
</dbReference>
<keyword evidence="3 9" id="KW-0326">Glycosidase</keyword>
<dbReference type="GO" id="GO:0005975">
    <property type="term" value="P:carbohydrate metabolic process"/>
    <property type="evidence" value="ECO:0007669"/>
    <property type="project" value="InterPro"/>
</dbReference>
<dbReference type="PRINTS" id="PR00132">
    <property type="entry name" value="GLHYDRLASE2"/>
</dbReference>
<dbReference type="SUPFAM" id="SSF49303">
    <property type="entry name" value="beta-Galactosidase/glucuronidase domain"/>
    <property type="match status" value="1"/>
</dbReference>
<evidence type="ECO:0000313" key="9">
    <source>
        <dbReference type="EMBL" id="ALJ60580.1"/>
    </source>
</evidence>
<dbReference type="Gene3D" id="2.60.40.10">
    <property type="entry name" value="Immunoglobulins"/>
    <property type="match status" value="3"/>
</dbReference>
<dbReference type="InterPro" id="IPR006103">
    <property type="entry name" value="Glyco_hydro_2_cat"/>
</dbReference>
<comment type="similarity">
    <text evidence="1">Belongs to the glycosyl hydrolase 2 family.</text>
</comment>
<dbReference type="RefSeq" id="WP_029426645.1">
    <property type="nucleotide sequence ID" value="NZ_CP012801.1"/>
</dbReference>
<dbReference type="PROSITE" id="PS51257">
    <property type="entry name" value="PROKAR_LIPOPROTEIN"/>
    <property type="match status" value="1"/>
</dbReference>
<feature type="domain" description="Glycosyl hydrolases family 2 sugar binding" evidence="6">
    <location>
        <begin position="90"/>
        <end position="183"/>
    </location>
</feature>
<protein>
    <submittedName>
        <fullName evidence="9">Evolved beta-galactosidase subunit alpha</fullName>
        <ecNumber evidence="9">3.2.1.23</ecNumber>
    </submittedName>
</protein>
<dbReference type="Pfam" id="PF02837">
    <property type="entry name" value="Glyco_hydro_2_N"/>
    <property type="match status" value="1"/>
</dbReference>
<dbReference type="PANTHER" id="PTHR42732">
    <property type="entry name" value="BETA-GALACTOSIDASE"/>
    <property type="match status" value="1"/>
</dbReference>
<dbReference type="Pfam" id="PF16355">
    <property type="entry name" value="DUF4982"/>
    <property type="match status" value="1"/>
</dbReference>
<dbReference type="Gene3D" id="2.60.120.260">
    <property type="entry name" value="Galactose-binding domain-like"/>
    <property type="match status" value="1"/>
</dbReference>
<evidence type="ECO:0000259" key="5">
    <source>
        <dbReference type="Pfam" id="PF02836"/>
    </source>
</evidence>
<sequence length="862" mass="97086">MKQLLIIPISCLLLFLVLGGCTSAERVTDNRRQDFTADWTFHLGDDSAASRPDYDDTAWRILHLPHDWAIEGEFSRDNPSGTGGGALPGGIGWYRKTFTVDKADEGKRLYIDFDGVYMNSEVFINGHSLGLRPYGYVSFSYDLTPHIKWGGKNVVAVRVDNAEQPNSRWYSGCGIYRNVWLTKLNPVHIAQWGTFITAQDVSKNSARLNIRTKIQYDAAAQLQDSVKQADGTYVVFDSEIVSLADVVLQSRLMDAEGNVVGEVASELQVIPACPNEVEQEIVVKNPNLWSVNTPYIYKVNSILIDKTTGKVLDNYCTNTGIRTFRFDVQKGFILNGERLKINGVCMHHDLGCLGAAVNIRAIERQLEILQEMGCNGIRCSHNPPSPELLDLCDRMGFIVMDETFDMWRKRKTAHDYSRYFNEWHERDLTDLILRDRNHPSVFIWSIGNEVLEQWSDAKADTLTLEQANLILNFGHDQSMLAKEGEMSVNSLLTQKLADMVKALDSTRPVTAGCNEPNPNNHLFRSGALDLIGFNYHDDWFAGVPEKFPGKPFIVAESVSALMTRGYYRMPSDETVICPERWDKPYFDDSFSCSSYDNCHVPWGNSHEGTMRHVKNNDFISGQYVWTGFDYLGEPTPYGWPARSSYFGIVDLAGFPKDVYYLYQSEWHPEKKVLHLFPHWNWAPGQDIDMWAYYNNADEVELFVNGESHGVRTKGKDDFHVVWRVKYEPGVVKVVSRKDGKTVLEKEIHTAGEPAQIRLTADRNEIKSDGRDLSFVTVEVLDKDGNLCPNADNQIMFDVQGAGLIAGVDNGSPVSMEKFKADHRKAFYGKCLVVVQSDGKSGGIKLTATSEGLKTAVTVIKAK</sequence>
<evidence type="ECO:0000259" key="6">
    <source>
        <dbReference type="Pfam" id="PF02837"/>
    </source>
</evidence>
<evidence type="ECO:0000256" key="2">
    <source>
        <dbReference type="ARBA" id="ARBA00022801"/>
    </source>
</evidence>
<evidence type="ECO:0000313" key="10">
    <source>
        <dbReference type="Proteomes" id="UP000061809"/>
    </source>
</evidence>
<evidence type="ECO:0000259" key="7">
    <source>
        <dbReference type="Pfam" id="PF16355"/>
    </source>
</evidence>
<accession>A0A0P0GEB1</accession>
<evidence type="ECO:0000256" key="3">
    <source>
        <dbReference type="ARBA" id="ARBA00023295"/>
    </source>
</evidence>
<dbReference type="SUPFAM" id="SSF51445">
    <property type="entry name" value="(Trans)glycosidases"/>
    <property type="match status" value="1"/>
</dbReference>
<dbReference type="GO" id="GO:0004565">
    <property type="term" value="F:beta-galactosidase activity"/>
    <property type="evidence" value="ECO:0007669"/>
    <property type="project" value="UniProtKB-EC"/>
</dbReference>
<dbReference type="EMBL" id="CP012801">
    <property type="protein sequence ID" value="ALJ60580.1"/>
    <property type="molecule type" value="Genomic_DNA"/>
</dbReference>
<dbReference type="InterPro" id="IPR006102">
    <property type="entry name" value="Ig-like_GH2"/>
</dbReference>
<dbReference type="PATRIC" id="fig|246787.4.peg.3462"/>
<dbReference type="InterPro" id="IPR013783">
    <property type="entry name" value="Ig-like_fold"/>
</dbReference>
<dbReference type="InterPro" id="IPR051913">
    <property type="entry name" value="GH2_Domain-Containing"/>
</dbReference>
<dbReference type="InterPro" id="IPR006101">
    <property type="entry name" value="Glyco_hydro_2"/>
</dbReference>
<dbReference type="PROSITE" id="PS00608">
    <property type="entry name" value="GLYCOSYL_HYDROL_F2_2"/>
    <property type="match status" value="1"/>
</dbReference>
<dbReference type="InterPro" id="IPR008964">
    <property type="entry name" value="Invasin/intimin_cell_adhesion"/>
</dbReference>
<evidence type="ECO:0000259" key="4">
    <source>
        <dbReference type="Pfam" id="PF00703"/>
    </source>
</evidence>
<keyword evidence="2 9" id="KW-0378">Hydrolase</keyword>
<dbReference type="Gene3D" id="3.20.20.80">
    <property type="entry name" value="Glycosidases"/>
    <property type="match status" value="1"/>
</dbReference>